<evidence type="ECO:0000256" key="2">
    <source>
        <dbReference type="SAM" id="MobiDB-lite"/>
    </source>
</evidence>
<organism evidence="3">
    <name type="scientific">Spilarctia obliqua nucleopolyhedrovirus</name>
    <dbReference type="NCBI Taxonomy" id="1638618"/>
    <lineage>
        <taxon>Viruses</taxon>
        <taxon>Viruses incertae sedis</taxon>
        <taxon>Naldaviricetes</taxon>
        <taxon>Lefavirales</taxon>
        <taxon>Baculoviridae</taxon>
        <taxon>Alphabaculovirus</taxon>
    </lineage>
</organism>
<dbReference type="EMBL" id="MN750552">
    <property type="protein sequence ID" value="QNN89426.1"/>
    <property type="molecule type" value="Genomic_DNA"/>
</dbReference>
<keyword evidence="1" id="KW-0175">Coiled coil</keyword>
<accession>A0A7G9U8J5</accession>
<dbReference type="Gene3D" id="1.20.1270.70">
    <property type="entry name" value="Designed single chain three-helix bundle"/>
    <property type="match status" value="1"/>
</dbReference>
<feature type="coiled-coil region" evidence="1">
    <location>
        <begin position="7"/>
        <end position="34"/>
    </location>
</feature>
<evidence type="ECO:0000256" key="1">
    <source>
        <dbReference type="SAM" id="Coils"/>
    </source>
</evidence>
<proteinExistence type="predicted"/>
<dbReference type="Pfam" id="PF05531">
    <property type="entry name" value="NPV_P10"/>
    <property type="match status" value="1"/>
</dbReference>
<sequence>MSKPSILQQILTAVQDVDAKVDALQAQLTELDGKVQPLDGLSEQLAALDTKVTTIQDILGGAEIPDVPDVPLPLPDNPLNKTRSKSGR</sequence>
<dbReference type="InterPro" id="IPR008702">
    <property type="entry name" value="NPV_P10"/>
</dbReference>
<dbReference type="GO" id="GO:0039679">
    <property type="term" value="C:viral occlusion body"/>
    <property type="evidence" value="ECO:0007669"/>
    <property type="project" value="InterPro"/>
</dbReference>
<evidence type="ECO:0000313" key="3">
    <source>
        <dbReference type="EMBL" id="QNN89426.1"/>
    </source>
</evidence>
<feature type="region of interest" description="Disordered" evidence="2">
    <location>
        <begin position="65"/>
        <end position="88"/>
    </location>
</feature>
<reference evidence="3" key="1">
    <citation type="submission" date="2019-11" db="EMBL/GenBank/DDBJ databases">
        <title>Studies on the baculoviruses infecting the caterpillars, Spilarctia obliqua Walker (Erebidae) and Pieris brassicae Linn. (Pieridae) (Insecta: Lepidoptera).</title>
        <authorList>
            <person name="Paul S."/>
            <person name="Arumugaperumal A."/>
            <person name="Sathiya Balasingh Thangapandi E.J.J."/>
            <person name="Sarjubala Devi H."/>
            <person name="Johnson T."/>
            <person name="Maisnam S."/>
            <person name="Krishnavel S."/>
            <person name="Soman Syamala S."/>
            <person name="Ramamoorthy S."/>
            <person name="Karthikeyan R."/>
            <person name="Subburaman C."/>
            <person name="Jeyaprakash R."/>
            <person name="Azhaguchamy M."/>
            <person name="Ramaiyer V."/>
            <person name="Sivasubramaniam S."/>
        </authorList>
    </citation>
    <scope>NUCLEOTIDE SEQUENCE</scope>
    <source>
        <strain evidence="3">Manipur</strain>
    </source>
</reference>
<name>A0A7G9U8J5_9ABAC</name>
<protein>
    <submittedName>
        <fullName evidence="3">P10 protein</fullName>
    </submittedName>
</protein>